<sequence length="487" mass="55196">MSGAERVWRESAEKIAGVASELDVKMEALKEVLRDGEGEVRLRSLQEILGSINVMTGMLAWKEKAKQEMDGEVLKKTWLLQIKEMEMLVSLREEEKEKMRKEAESKLRQEFEEKYREKLHEWERQREASLKRELDERKKELEDQLQKRSVELAAKERRLDGDRILHADSVKNFGIQREKEAGLTIKGLRSDLKVKELENADLQRRLNEASAAHVGAVNDYNSLVERRNALVKKLGDVIIRRDGEIAQLKGENERLSQKETELEDRVKQVARLCTTNLRRDISRGVADGLGDALTDLADGVRSDVQEVVREAIDALPGDGEPVRKRQRLDDHHFNDGDADVSEAGGESGPFMSGAVPVPVPIGGDDSNGEEDFGDASEEMKEALRRVEFPAGFDTRNFVIALRAAVTAGRKSRARIPSKWMDRLHWVHDSKVSVCVLGKLSQHRGGYSVATGMREDCACHRGKEGICVRLEERTGEEQSEKWWNLIEN</sequence>
<keyword evidence="1" id="KW-0175">Coiled coil</keyword>
<organism evidence="3 4">
    <name type="scientific">Lithohypha guttulata</name>
    <dbReference type="NCBI Taxonomy" id="1690604"/>
    <lineage>
        <taxon>Eukaryota</taxon>
        <taxon>Fungi</taxon>
        <taxon>Dikarya</taxon>
        <taxon>Ascomycota</taxon>
        <taxon>Pezizomycotina</taxon>
        <taxon>Eurotiomycetes</taxon>
        <taxon>Chaetothyriomycetidae</taxon>
        <taxon>Chaetothyriales</taxon>
        <taxon>Trichomeriaceae</taxon>
        <taxon>Lithohypha</taxon>
    </lineage>
</organism>
<comment type="caution">
    <text evidence="3">The sequence shown here is derived from an EMBL/GenBank/DDBJ whole genome shotgun (WGS) entry which is preliminary data.</text>
</comment>
<gene>
    <name evidence="3" type="ORF">LTR24_009960</name>
</gene>
<feature type="compositionally biased region" description="Basic and acidic residues" evidence="2">
    <location>
        <begin position="320"/>
        <end position="335"/>
    </location>
</feature>
<evidence type="ECO:0000256" key="2">
    <source>
        <dbReference type="SAM" id="MobiDB-lite"/>
    </source>
</evidence>
<keyword evidence="4" id="KW-1185">Reference proteome</keyword>
<dbReference type="EMBL" id="JAVRRG010000255">
    <property type="protein sequence ID" value="KAK5075704.1"/>
    <property type="molecule type" value="Genomic_DNA"/>
</dbReference>
<accession>A0ABR0JVR9</accession>
<protein>
    <submittedName>
        <fullName evidence="3">Uncharacterized protein</fullName>
    </submittedName>
</protein>
<feature type="region of interest" description="Disordered" evidence="2">
    <location>
        <begin position="316"/>
        <end position="350"/>
    </location>
</feature>
<name>A0ABR0JVR9_9EURO</name>
<evidence type="ECO:0000313" key="3">
    <source>
        <dbReference type="EMBL" id="KAK5075704.1"/>
    </source>
</evidence>
<reference evidence="3 4" key="1">
    <citation type="submission" date="2023-08" db="EMBL/GenBank/DDBJ databases">
        <title>Black Yeasts Isolated from many extreme environments.</title>
        <authorList>
            <person name="Coleine C."/>
            <person name="Stajich J.E."/>
            <person name="Selbmann L."/>
        </authorList>
    </citation>
    <scope>NUCLEOTIDE SEQUENCE [LARGE SCALE GENOMIC DNA]</scope>
    <source>
        <strain evidence="3 4">CCFEE 5885</strain>
    </source>
</reference>
<dbReference type="Proteomes" id="UP001345013">
    <property type="component" value="Unassembled WGS sequence"/>
</dbReference>
<evidence type="ECO:0000313" key="4">
    <source>
        <dbReference type="Proteomes" id="UP001345013"/>
    </source>
</evidence>
<proteinExistence type="predicted"/>
<feature type="coiled-coil region" evidence="1">
    <location>
        <begin position="82"/>
        <end position="158"/>
    </location>
</feature>
<feature type="coiled-coil region" evidence="1">
    <location>
        <begin position="245"/>
        <end position="272"/>
    </location>
</feature>
<evidence type="ECO:0000256" key="1">
    <source>
        <dbReference type="SAM" id="Coils"/>
    </source>
</evidence>
<feature type="coiled-coil region" evidence="1">
    <location>
        <begin position="185"/>
        <end position="212"/>
    </location>
</feature>